<reference evidence="2 3" key="1">
    <citation type="submission" date="2023-06" db="EMBL/GenBank/DDBJ databases">
        <title>Thiopseudomonas sp. CY1220 draft genome sequence.</title>
        <authorList>
            <person name="Zhao G."/>
            <person name="An M."/>
        </authorList>
    </citation>
    <scope>NUCLEOTIDE SEQUENCE [LARGE SCALE GENOMIC DNA]</scope>
    <source>
        <strain evidence="2 3">CY1220</strain>
    </source>
</reference>
<evidence type="ECO:0000313" key="3">
    <source>
        <dbReference type="Proteomes" id="UP001241056"/>
    </source>
</evidence>
<name>A0ABT7SND9_9GAMM</name>
<organism evidence="2 3">
    <name type="scientific">Thiopseudomonas acetoxidans</name>
    <dbReference type="NCBI Taxonomy" id="3041622"/>
    <lineage>
        <taxon>Bacteria</taxon>
        <taxon>Pseudomonadati</taxon>
        <taxon>Pseudomonadota</taxon>
        <taxon>Gammaproteobacteria</taxon>
        <taxon>Pseudomonadales</taxon>
        <taxon>Pseudomonadaceae</taxon>
        <taxon>Thiopseudomonas</taxon>
    </lineage>
</organism>
<feature type="region of interest" description="Disordered" evidence="1">
    <location>
        <begin position="145"/>
        <end position="164"/>
    </location>
</feature>
<gene>
    <name evidence="2" type="ORF">QEZ41_05380</name>
</gene>
<proteinExistence type="predicted"/>
<accession>A0ABT7SND9</accession>
<comment type="caution">
    <text evidence="2">The sequence shown here is derived from an EMBL/GenBank/DDBJ whole genome shotgun (WGS) entry which is preliminary data.</text>
</comment>
<dbReference type="PANTHER" id="PTHR39431">
    <property type="entry name" value="FRPA/C-RELATED PROTEIN"/>
    <property type="match status" value="1"/>
</dbReference>
<dbReference type="RefSeq" id="WP_289410370.1">
    <property type="nucleotide sequence ID" value="NZ_JAUCDY010000005.1"/>
</dbReference>
<evidence type="ECO:0000256" key="1">
    <source>
        <dbReference type="SAM" id="MobiDB-lite"/>
    </source>
</evidence>
<sequence>MSVIQNTAAGTLDLDGNGLQTVGLASNIYFDHNGDGILTKTGWVGEGDALLVWDRNANGLIDNGAELFGDFTPMPDGSLAPNGFAALAALDANGDGILDASDPAFAELKLWIDSDQNGVTGEGELMSLADAGIASLNLGSTLKNQKQSNGNTLAREGSFTRTDGTESAMGEFHLAIDTFDTQFAEQIEVPESLRGLPMISGSGNVRDLQQAA</sequence>
<keyword evidence="3" id="KW-1185">Reference proteome</keyword>
<evidence type="ECO:0000313" key="2">
    <source>
        <dbReference type="EMBL" id="MDM7857708.1"/>
    </source>
</evidence>
<protein>
    <submittedName>
        <fullName evidence="2">Uncharacterized protein</fullName>
    </submittedName>
</protein>
<dbReference type="EMBL" id="JAUCDY010000005">
    <property type="protein sequence ID" value="MDM7857708.1"/>
    <property type="molecule type" value="Genomic_DNA"/>
</dbReference>
<dbReference type="Proteomes" id="UP001241056">
    <property type="component" value="Unassembled WGS sequence"/>
</dbReference>
<dbReference type="PANTHER" id="PTHR39431:SF1">
    <property type="entry name" value="FRPA_C-RELATED PROTEIN"/>
    <property type="match status" value="1"/>
</dbReference>